<feature type="domain" description="PNPLA" evidence="2">
    <location>
        <begin position="27"/>
        <end position="215"/>
    </location>
</feature>
<dbReference type="InterPro" id="IPR016035">
    <property type="entry name" value="Acyl_Trfase/lysoPLipase"/>
</dbReference>
<dbReference type="AlphaFoldDB" id="A0A6C0D9D8"/>
<dbReference type="Gene3D" id="3.40.1090.10">
    <property type="entry name" value="Cytosolic phospholipase A2 catalytic domain"/>
    <property type="match status" value="2"/>
</dbReference>
<sequence>MISSFLFGFNLFVFCLLISSCSSLNQLSFSGGGSFGAVEIGILKRILDNEQKNTKSKNVYNKLFRRTNNILKYDLYTGISAGALNAALLSYFSDISQGLKIVDYLYKYINNDMIYKFVPLTGLSLLNTEPLRETILFILGKMPNEPIVHTLIGATNLNTGNLDIFSFEENKNLDDKINLLMASSAIPAIFPPIKYNGTLYVDGGTLSNELLQVEHVQQIDKSKDKSKDKDKDKYKYEYLNITFITPYDGFPLNLSPIESLKDVIERTISILFSNFDNPIVTLNQNCENPIGEINKYYLNSSYLNGYNMLHFDKGAELINIGYKYMEHKKYKLC</sequence>
<dbReference type="InterPro" id="IPR002641">
    <property type="entry name" value="PNPLA_dom"/>
</dbReference>
<accession>A0A6C0D9D8</accession>
<evidence type="ECO:0000256" key="1">
    <source>
        <dbReference type="ARBA" id="ARBA00023098"/>
    </source>
</evidence>
<dbReference type="PROSITE" id="PS51635">
    <property type="entry name" value="PNPLA"/>
    <property type="match status" value="1"/>
</dbReference>
<keyword evidence="1" id="KW-0443">Lipid metabolism</keyword>
<dbReference type="EMBL" id="MN739554">
    <property type="protein sequence ID" value="QHT12960.1"/>
    <property type="molecule type" value="Genomic_DNA"/>
</dbReference>
<proteinExistence type="predicted"/>
<dbReference type="GO" id="GO:0006629">
    <property type="term" value="P:lipid metabolic process"/>
    <property type="evidence" value="ECO:0007669"/>
    <property type="project" value="UniProtKB-KW"/>
</dbReference>
<name>A0A6C0D9D8_9ZZZZ</name>
<protein>
    <recommendedName>
        <fullName evidence="2">PNPLA domain-containing protein</fullName>
    </recommendedName>
</protein>
<dbReference type="Pfam" id="PF01734">
    <property type="entry name" value="Patatin"/>
    <property type="match status" value="1"/>
</dbReference>
<dbReference type="SUPFAM" id="SSF52151">
    <property type="entry name" value="FabD/lysophospholipase-like"/>
    <property type="match status" value="1"/>
</dbReference>
<evidence type="ECO:0000259" key="2">
    <source>
        <dbReference type="PROSITE" id="PS51635"/>
    </source>
</evidence>
<evidence type="ECO:0000313" key="3">
    <source>
        <dbReference type="EMBL" id="QHT12960.1"/>
    </source>
</evidence>
<organism evidence="3">
    <name type="scientific">viral metagenome</name>
    <dbReference type="NCBI Taxonomy" id="1070528"/>
    <lineage>
        <taxon>unclassified sequences</taxon>
        <taxon>metagenomes</taxon>
        <taxon>organismal metagenomes</taxon>
    </lineage>
</organism>
<reference evidence="3" key="1">
    <citation type="journal article" date="2020" name="Nature">
        <title>Giant virus diversity and host interactions through global metagenomics.</title>
        <authorList>
            <person name="Schulz F."/>
            <person name="Roux S."/>
            <person name="Paez-Espino D."/>
            <person name="Jungbluth S."/>
            <person name="Walsh D.A."/>
            <person name="Denef V.J."/>
            <person name="McMahon K.D."/>
            <person name="Konstantinidis K.T."/>
            <person name="Eloe-Fadrosh E.A."/>
            <person name="Kyrpides N.C."/>
            <person name="Woyke T."/>
        </authorList>
    </citation>
    <scope>NUCLEOTIDE SEQUENCE</scope>
    <source>
        <strain evidence="3">GVMAG-M-3300023174-130</strain>
    </source>
</reference>